<feature type="compositionally biased region" description="Polar residues" evidence="1">
    <location>
        <begin position="122"/>
        <end position="137"/>
    </location>
</feature>
<organism evidence="2 3">
    <name type="scientific">Acetobacter malorum</name>
    <dbReference type="NCBI Taxonomy" id="178901"/>
    <lineage>
        <taxon>Bacteria</taxon>
        <taxon>Pseudomonadati</taxon>
        <taxon>Pseudomonadota</taxon>
        <taxon>Alphaproteobacteria</taxon>
        <taxon>Acetobacterales</taxon>
        <taxon>Acetobacteraceae</taxon>
        <taxon>Acetobacter</taxon>
    </lineage>
</organism>
<dbReference type="GO" id="GO:0016740">
    <property type="term" value="F:transferase activity"/>
    <property type="evidence" value="ECO:0007669"/>
    <property type="project" value="UniProtKB-KW"/>
</dbReference>
<feature type="region of interest" description="Disordered" evidence="1">
    <location>
        <begin position="122"/>
        <end position="147"/>
    </location>
</feature>
<reference evidence="2 3" key="1">
    <citation type="submission" date="2016-03" db="EMBL/GenBank/DDBJ databases">
        <title>Draft genome sequence of Acetobacter malorum CECT 7742, a strain isolated from strawberry vinegar.</title>
        <authorList>
            <person name="Sainz F."/>
            <person name="Mas A."/>
            <person name="Torija M.J."/>
        </authorList>
    </citation>
    <scope>NUCLEOTIDE SEQUENCE [LARGE SCALE GENOMIC DNA]</scope>
    <source>
        <strain evidence="2 3">CECT 7742</strain>
    </source>
</reference>
<evidence type="ECO:0000313" key="2">
    <source>
        <dbReference type="EMBL" id="OAG74929.1"/>
    </source>
</evidence>
<keyword evidence="2" id="KW-0808">Transferase</keyword>
<dbReference type="Proteomes" id="UP000077349">
    <property type="component" value="Unassembled WGS sequence"/>
</dbReference>
<dbReference type="PATRIC" id="fig|178901.16.peg.4250"/>
<protein>
    <submittedName>
        <fullName evidence="2">Glycosyl transferase</fullName>
    </submittedName>
</protein>
<name>A0A177G3I2_9PROT</name>
<comment type="caution">
    <text evidence="2">The sequence shown here is derived from an EMBL/GenBank/DDBJ whole genome shotgun (WGS) entry which is preliminary data.</text>
</comment>
<evidence type="ECO:0000313" key="3">
    <source>
        <dbReference type="Proteomes" id="UP000077349"/>
    </source>
</evidence>
<gene>
    <name evidence="2" type="ORF">Amal_03908</name>
</gene>
<evidence type="ECO:0000256" key="1">
    <source>
        <dbReference type="SAM" id="MobiDB-lite"/>
    </source>
</evidence>
<dbReference type="EMBL" id="LVHD01000211">
    <property type="protein sequence ID" value="OAG74929.1"/>
    <property type="molecule type" value="Genomic_DNA"/>
</dbReference>
<proteinExistence type="predicted"/>
<accession>A0A177G3I2</accession>
<sequence length="316" mass="35674">MSDLTEDSEKIRQVLTQAEALSASYRASARIQGMRVDGLTHEAASLRHMLNTQRRTLSWRVTAPLRVVRHLMKGQLPTGQKIPVVCQRVKEIYHDEGLHGVTQRIQARLPDTVLGRVAARYTTSNRQKPSSVPTAAAQTPAPDHGVKLPSITPAERQKALEAVYAKPLDAETLHQLTPHILIIAELSLRQCAKYRVWQKEEQLRSLGWTVDVVDWRDTEQALAALQICTEVIFYRVPAFESVEILLHETRRLGLSPWWEVDDLIFSAELYQENGNLQTLDTAEQKQLLFWCPVVQEVPSFLRSRHSVDPCSGAGHG</sequence>
<dbReference type="AlphaFoldDB" id="A0A177G3I2"/>